<evidence type="ECO:0000313" key="4">
    <source>
        <dbReference type="Proteomes" id="UP000286594"/>
    </source>
</evidence>
<feature type="coiled-coil region" evidence="1">
    <location>
        <begin position="1477"/>
        <end position="1504"/>
    </location>
</feature>
<proteinExistence type="predicted"/>
<name>A0A443L5V9_9RHOB</name>
<keyword evidence="1" id="KW-0175">Coiled coil</keyword>
<comment type="caution">
    <text evidence="3">The sequence shown here is derived from an EMBL/GenBank/DDBJ whole genome shotgun (WGS) entry which is preliminary data.</text>
</comment>
<keyword evidence="2" id="KW-1133">Transmembrane helix</keyword>
<dbReference type="PANTHER" id="PTHR34491:SF74">
    <property type="entry name" value="DUF4456 DOMAIN-CONTAINING PROTEIN"/>
    <property type="match status" value="1"/>
</dbReference>
<dbReference type="OrthoDB" id="7311517at2"/>
<evidence type="ECO:0000313" key="3">
    <source>
        <dbReference type="EMBL" id="RWR44560.1"/>
    </source>
</evidence>
<evidence type="ECO:0008006" key="5">
    <source>
        <dbReference type="Google" id="ProtNLM"/>
    </source>
</evidence>
<feature type="transmembrane region" description="Helical" evidence="2">
    <location>
        <begin position="797"/>
        <end position="821"/>
    </location>
</feature>
<dbReference type="EMBL" id="SAVB01000030">
    <property type="protein sequence ID" value="RWR44560.1"/>
    <property type="molecule type" value="Genomic_DNA"/>
</dbReference>
<keyword evidence="4" id="KW-1185">Reference proteome</keyword>
<reference evidence="3 4" key="1">
    <citation type="submission" date="2019-01" db="EMBL/GenBank/DDBJ databases">
        <title>Sinorhodobacter populi sp. nov. isolated from the symptomatic bark tissue of Populus euramericana canker.</title>
        <authorList>
            <person name="Xu G."/>
        </authorList>
    </citation>
    <scope>NUCLEOTIDE SEQUENCE [LARGE SCALE GENOMIC DNA]</scope>
    <source>
        <strain evidence="3 4">CCTCC AB2012026</strain>
    </source>
</reference>
<keyword evidence="2" id="KW-0472">Membrane</keyword>
<dbReference type="RefSeq" id="WP_128151996.1">
    <property type="nucleotide sequence ID" value="NZ_SAVB01000030.1"/>
</dbReference>
<dbReference type="PANTHER" id="PTHR34491">
    <property type="entry name" value="A-TYPE INCLUSION PROTEIN, PUTATIVE-RELATED"/>
    <property type="match status" value="1"/>
</dbReference>
<accession>A0A443L5V9</accession>
<keyword evidence="2" id="KW-0812">Transmembrane</keyword>
<feature type="transmembrane region" description="Helical" evidence="2">
    <location>
        <begin position="252"/>
        <end position="274"/>
    </location>
</feature>
<dbReference type="Proteomes" id="UP000286594">
    <property type="component" value="Unassembled WGS sequence"/>
</dbReference>
<evidence type="ECO:0000256" key="1">
    <source>
        <dbReference type="SAM" id="Coils"/>
    </source>
</evidence>
<sequence>MSVSSPAAMQASIGLDLSQYESRSRTLVATTQRMAANVNQSIAGISRTVAGSGAAFDRLRASIDPAFAATQRYRQIQQDLAAMVERGDATQRAANIALEQAASRYMGVATAAERAKQAEQEHASAVALSTGQYEALRASLDPVYAASKRYEAATEAMTAAVRNGAITQGQANQVLDMAAQKMLGIAPATKAAASATTAASTASRGLFASVGGGQNAMKQFSFQLNQVAQQGAVTGNYMQALSVQAADMLTVFGLWGILAGGAIAVLGPLAMSFFGVSDAARSLDDVMGDLSSSVGDIKGAIEQAAIPMAALRKEYGDSAEAAKRLYDVQLALGQLKAQNAMQEALEKVRASMGGVIGQVDLYQSLMAQIPDSVMAQNQQLGLSKNITEVLASNYGLTLDGALKAAGAARSMSEALRAGDMDAVARYASEMASSLGAARDASGKIPKDVLETAEAAGQLAVNALQYAGYTEQAERLASGLAINLDDAQTAAQQLASALSSAAAFSASLDAQVASIGVEIEALKTKANAANAVMVAGLEARAQANRNAAVVAGEDLLIANARYATDMAQIGTLKDLLAQKEQLIESNRTEARSAGSATRAAERLARQHERELEALRASLDPLEAYRQKLAKLVPLQAALSQDEFAQAVRNLNVELADSLPLVGDLSDAISTGLVDGFSGGLSSMTDALKSWLKQAIALAMKNQIVIGMGLTGSVSAGGTAAAAATGSALSGIGTAFSAISLGMSNFAGSIMSAAWGSISGAFSAGLAGLSTSVTTAFANLTGNVGALISGSGSSIAASLGALGSAIGAIAAPIAIIAGLVSFFGTKTKLLDAGIKTVISDTDVLVYTYKKVKKSKYWGLSSSKKTTTTLASDEVADPITRAIQSTQASILSMASVLGIASDTFDNFAYELKVSTKGLSDEEIGKALAAALSDAADAYALMIGGLDDLIAPGETATEALTRLSTALTTVTGAFDTLGYSLRYSGLAGAAVSSALQDLLGGADGFTSAVSTYWGTFYSAAEQQAILTRQATTALAAYNAALPRSRDEYRALIDAQDLTTEAGRKLWAALVGMAGVMDQILPTVSDLTAELETLLGAVSTNLDATISAVTESQRAAATAAGNWAKAAETIGDFIRSMRSTSGALVSPAQALSASRAQYQAGLASALAGDLDAVTGLTGVAQTYLDNVGSTAGTAVELALAQARVLADLGTVQGTSGAEGARWEVMQGLYQDQVDLMTEVRDAIAAGNALSEAQIATLNARLGTLDGALGAASGADAAPMVALRSALEALATAVEAETARAARETAVTRLNTYAAGLTADASGAYFVTDADLAEMARLIGYDSTGKTADQIRQSVAGYDAADLVGSTIYDPTGSREAAYLASRAPAAAPAAPALSRADYAFSTRSVSGRDKTAVTGPLGTERIYNSYWQALGDVEADIARGIPSFARGGTHDGGPAYIGENDLELVAPSRVYNPSETRSMLDNRQVVEELRALREELRALKEESRQLGLQTADNTRSIAKITRKWDVIGQPPVQGSTA</sequence>
<protein>
    <recommendedName>
        <fullName evidence="5">Bacteriophage tail tape measure N-terminal domain-containing protein</fullName>
    </recommendedName>
</protein>
<organism evidence="3 4">
    <name type="scientific">Paenirhodobacter ferrireducens</name>
    <dbReference type="NCBI Taxonomy" id="1215032"/>
    <lineage>
        <taxon>Bacteria</taxon>
        <taxon>Pseudomonadati</taxon>
        <taxon>Pseudomonadota</taxon>
        <taxon>Alphaproteobacteria</taxon>
        <taxon>Rhodobacterales</taxon>
        <taxon>Rhodobacter group</taxon>
        <taxon>Paenirhodobacter</taxon>
    </lineage>
</organism>
<evidence type="ECO:0000256" key="2">
    <source>
        <dbReference type="SAM" id="Phobius"/>
    </source>
</evidence>
<gene>
    <name evidence="3" type="ORF">EOW65_18615</name>
</gene>